<protein>
    <submittedName>
        <fullName evidence="1">Bacteriophage abortive infection AbiH family protein</fullName>
    </submittedName>
</protein>
<dbReference type="InterPro" id="IPR025935">
    <property type="entry name" value="AbiH"/>
</dbReference>
<gene>
    <name evidence="1" type="ORF">JYP53_12135</name>
</gene>
<comment type="caution">
    <text evidence="1">The sequence shown here is derived from an EMBL/GenBank/DDBJ whole genome shotgun (WGS) entry which is preliminary data.</text>
</comment>
<keyword evidence="2" id="KW-1185">Reference proteome</keyword>
<reference evidence="1 2" key="1">
    <citation type="submission" date="2021-02" db="EMBL/GenBank/DDBJ databases">
        <title>PHA producing bacteria isolated from coastal sediment in Guangdong, Shenzhen.</title>
        <authorList>
            <person name="Zheng W."/>
            <person name="Yu S."/>
            <person name="Huang Y."/>
        </authorList>
    </citation>
    <scope>NUCLEOTIDE SEQUENCE [LARGE SCALE GENOMIC DNA]</scope>
    <source>
        <strain evidence="1 2">TN21-5</strain>
    </source>
</reference>
<evidence type="ECO:0000313" key="2">
    <source>
        <dbReference type="Proteomes" id="UP000664344"/>
    </source>
</evidence>
<dbReference type="Pfam" id="PF14253">
    <property type="entry name" value="AbiH"/>
    <property type="match status" value="1"/>
</dbReference>
<dbReference type="EMBL" id="JAFKDB010000017">
    <property type="protein sequence ID" value="MBN7770647.1"/>
    <property type="molecule type" value="Genomic_DNA"/>
</dbReference>
<organism evidence="1 2">
    <name type="scientific">Marinobacter daepoensis</name>
    <dbReference type="NCBI Taxonomy" id="262077"/>
    <lineage>
        <taxon>Bacteria</taxon>
        <taxon>Pseudomonadati</taxon>
        <taxon>Pseudomonadota</taxon>
        <taxon>Gammaproteobacteria</taxon>
        <taxon>Pseudomonadales</taxon>
        <taxon>Marinobacteraceae</taxon>
        <taxon>Marinobacter</taxon>
    </lineage>
</organism>
<name>A0ABS3BGN9_9GAMM</name>
<sequence length="303" mass="34881">MSAKVLYIIGNGFDLYHGLETSFSNFKEFVARRNPDLQSTVEEYLCALSGNWANLEEALAYFDTDKVIDHASNFLVSYGADDWSDSYHHDYQYEINEIVQAVSSRLKEEFFSWVQTIQIPDEAERKLLKIEPNALFLNFNYTNTIQEICSAYQPKVLHIHGSVEDGEEEIILGHGWSATERPKLNEWNEFDDVDTRVMEGYELIEDYFESTFKPTNQVIKRNQSFFDGLVNVSDIYVWGHSLSSVDLPYFSEVAAITNENRPTWHVSHYSPSSIEDNAAAMSSIGIEDSRVRHHQLVEYAVNK</sequence>
<accession>A0ABS3BGN9</accession>
<dbReference type="RefSeq" id="WP_206557739.1">
    <property type="nucleotide sequence ID" value="NZ_JAFKDB010000017.1"/>
</dbReference>
<dbReference type="Proteomes" id="UP000664344">
    <property type="component" value="Unassembled WGS sequence"/>
</dbReference>
<evidence type="ECO:0000313" key="1">
    <source>
        <dbReference type="EMBL" id="MBN7770647.1"/>
    </source>
</evidence>
<proteinExistence type="predicted"/>